<gene>
    <name evidence="2" type="ORF">ACIBG2_05095</name>
</gene>
<feature type="compositionally biased region" description="Pro residues" evidence="1">
    <location>
        <begin position="15"/>
        <end position="29"/>
    </location>
</feature>
<proteinExistence type="predicted"/>
<dbReference type="EMBL" id="JBITGY010000001">
    <property type="protein sequence ID" value="MFI6496734.1"/>
    <property type="molecule type" value="Genomic_DNA"/>
</dbReference>
<name>A0ABW7YLG0_9ACTN</name>
<comment type="caution">
    <text evidence="2">The sequence shown here is derived from an EMBL/GenBank/DDBJ whole genome shotgun (WGS) entry which is preliminary data.</text>
</comment>
<keyword evidence="3" id="KW-1185">Reference proteome</keyword>
<protein>
    <submittedName>
        <fullName evidence="2">Uncharacterized protein</fullName>
    </submittedName>
</protein>
<evidence type="ECO:0000313" key="3">
    <source>
        <dbReference type="Proteomes" id="UP001612741"/>
    </source>
</evidence>
<dbReference type="RefSeq" id="WP_397079053.1">
    <property type="nucleotide sequence ID" value="NZ_JBITGY010000001.1"/>
</dbReference>
<accession>A0ABW7YLG0</accession>
<sequence length="749" mass="82344">MTEPHPAGDPEPEPPEPPASPAPPPPQDPGPEADGAAEPATEPPAPADSTPEERPQRVSPDEEETDDDLPLNHRMVAEERERSLRELNLATLALGSAHQVKDSVYAETHGGDIFIGSTVPRARAHPVARHVVEATLVPTESYWELVKRLDHESLVVLGGGARSGREFAALAALLYPRTGRNDEPEAAVLMLDADPAELRESDLSRGVGYVVDGTGADWRRRPERALRQLADLARRLSCRFVVLAGPEGLAEQIAVPHDRPEPERVFARWLRHGLRDQAGALPAGVVAALGLDGHDSTRSTGYDTFDLALLAKLPGYEKLDVAELTPGESARLAREAAKVLVRKGDLASLSELQPRQLREKAQRLLDDRDVALVCFTLSAAVLNGLSVVTVTRAAAGLAELIGTGGEGAEPRSWAWLEKALDHAEAETEESESGDKGRVVRLRQPLMAAAILEVAWREGQSIRDPLQAWLSYLSEHPQREVRIKAAHAIGRLAAFDFDVIDHAFLRKWSGAKATWQTRWLAAWTLEAGARVEEIAPLITRRLADWSKGTRAQRSIVVKAYGSWIGEQRVEEAMNAFRRVLVKEAPPYMQEAVARSVTEILTPASAAPILAHADEWARLGSWQLSRTAALVLTRLVVAAGGLRVEWFDSAEWALARPRLVRLWVSALAHGLGRGFSAERPVIEAWSALTAWVTGWADLDERRRGVVEEVFRLSDSALDAPLRMHMKHWYLREELSADLARHLDRLMKEPKA</sequence>
<dbReference type="SUPFAM" id="SSF48371">
    <property type="entry name" value="ARM repeat"/>
    <property type="match status" value="1"/>
</dbReference>
<reference evidence="2 3" key="1">
    <citation type="submission" date="2024-10" db="EMBL/GenBank/DDBJ databases">
        <title>The Natural Products Discovery Center: Release of the First 8490 Sequenced Strains for Exploring Actinobacteria Biosynthetic Diversity.</title>
        <authorList>
            <person name="Kalkreuter E."/>
            <person name="Kautsar S.A."/>
            <person name="Yang D."/>
            <person name="Bader C.D."/>
            <person name="Teijaro C.N."/>
            <person name="Fluegel L."/>
            <person name="Davis C.M."/>
            <person name="Simpson J.R."/>
            <person name="Lauterbach L."/>
            <person name="Steele A.D."/>
            <person name="Gui C."/>
            <person name="Meng S."/>
            <person name="Li G."/>
            <person name="Viehrig K."/>
            <person name="Ye F."/>
            <person name="Su P."/>
            <person name="Kiefer A.F."/>
            <person name="Nichols A."/>
            <person name="Cepeda A.J."/>
            <person name="Yan W."/>
            <person name="Fan B."/>
            <person name="Jiang Y."/>
            <person name="Adhikari A."/>
            <person name="Zheng C.-J."/>
            <person name="Schuster L."/>
            <person name="Cowan T.M."/>
            <person name="Smanski M.J."/>
            <person name="Chevrette M.G."/>
            <person name="De Carvalho L.P.S."/>
            <person name="Shen B."/>
        </authorList>
    </citation>
    <scope>NUCLEOTIDE SEQUENCE [LARGE SCALE GENOMIC DNA]</scope>
    <source>
        <strain evidence="2 3">NPDC050545</strain>
    </source>
</reference>
<evidence type="ECO:0000313" key="2">
    <source>
        <dbReference type="EMBL" id="MFI6496734.1"/>
    </source>
</evidence>
<feature type="compositionally biased region" description="Basic and acidic residues" evidence="1">
    <location>
        <begin position="51"/>
        <end position="60"/>
    </location>
</feature>
<evidence type="ECO:0000256" key="1">
    <source>
        <dbReference type="SAM" id="MobiDB-lite"/>
    </source>
</evidence>
<organism evidence="2 3">
    <name type="scientific">Nonomuraea typhae</name>
    <dbReference type="NCBI Taxonomy" id="2603600"/>
    <lineage>
        <taxon>Bacteria</taxon>
        <taxon>Bacillati</taxon>
        <taxon>Actinomycetota</taxon>
        <taxon>Actinomycetes</taxon>
        <taxon>Streptosporangiales</taxon>
        <taxon>Streptosporangiaceae</taxon>
        <taxon>Nonomuraea</taxon>
    </lineage>
</organism>
<dbReference type="InterPro" id="IPR016024">
    <property type="entry name" value="ARM-type_fold"/>
</dbReference>
<feature type="compositionally biased region" description="Low complexity" evidence="1">
    <location>
        <begin position="30"/>
        <end position="40"/>
    </location>
</feature>
<dbReference type="Proteomes" id="UP001612741">
    <property type="component" value="Unassembled WGS sequence"/>
</dbReference>
<feature type="region of interest" description="Disordered" evidence="1">
    <location>
        <begin position="1"/>
        <end position="72"/>
    </location>
</feature>